<proteinExistence type="predicted"/>
<dbReference type="STRING" id="1797785.A3B45_02760"/>
<dbReference type="EMBL" id="MFDM01000011">
    <property type="protein sequence ID" value="OGE43926.1"/>
    <property type="molecule type" value="Genomic_DNA"/>
</dbReference>
<comment type="caution">
    <text evidence="4">The sequence shown here is derived from an EMBL/GenBank/DDBJ whole genome shotgun (WGS) entry which is preliminary data.</text>
</comment>
<evidence type="ECO:0000313" key="5">
    <source>
        <dbReference type="Proteomes" id="UP000178565"/>
    </source>
</evidence>
<protein>
    <recommendedName>
        <fullName evidence="6">Fibronectin type-III domain-containing protein</fullName>
    </recommendedName>
</protein>
<dbReference type="Gene3D" id="2.60.40.10">
    <property type="entry name" value="Immunoglobulins"/>
    <property type="match status" value="1"/>
</dbReference>
<name>A0A1F5KSN0_9BACT</name>
<accession>A0A1F5KSN0</accession>
<keyword evidence="3" id="KW-0732">Signal</keyword>
<feature type="transmembrane region" description="Helical" evidence="2">
    <location>
        <begin position="721"/>
        <end position="743"/>
    </location>
</feature>
<evidence type="ECO:0000256" key="3">
    <source>
        <dbReference type="SAM" id="SignalP"/>
    </source>
</evidence>
<evidence type="ECO:0008006" key="6">
    <source>
        <dbReference type="Google" id="ProtNLM"/>
    </source>
</evidence>
<reference evidence="4 5" key="1">
    <citation type="journal article" date="2016" name="Nat. Commun.">
        <title>Thousands of microbial genomes shed light on interconnected biogeochemical processes in an aquifer system.</title>
        <authorList>
            <person name="Anantharaman K."/>
            <person name="Brown C.T."/>
            <person name="Hug L.A."/>
            <person name="Sharon I."/>
            <person name="Castelle C.J."/>
            <person name="Probst A.J."/>
            <person name="Thomas B.C."/>
            <person name="Singh A."/>
            <person name="Wilkins M.J."/>
            <person name="Karaoz U."/>
            <person name="Brodie E.L."/>
            <person name="Williams K.H."/>
            <person name="Hubbard S.S."/>
            <person name="Banfield J.F."/>
        </authorList>
    </citation>
    <scope>NUCLEOTIDE SEQUENCE [LARGE SCALE GENOMIC DNA]</scope>
</reference>
<evidence type="ECO:0000256" key="1">
    <source>
        <dbReference type="SAM" id="MobiDB-lite"/>
    </source>
</evidence>
<dbReference type="AlphaFoldDB" id="A0A1F5KSN0"/>
<feature type="compositionally biased region" description="Pro residues" evidence="1">
    <location>
        <begin position="634"/>
        <end position="653"/>
    </location>
</feature>
<dbReference type="InterPro" id="IPR013783">
    <property type="entry name" value="Ig-like_fold"/>
</dbReference>
<dbReference type="InterPro" id="IPR043993">
    <property type="entry name" value="T4SS_pilin"/>
</dbReference>
<feature type="chain" id="PRO_5009519132" description="Fibronectin type-III domain-containing protein" evidence="3">
    <location>
        <begin position="27"/>
        <end position="756"/>
    </location>
</feature>
<dbReference type="Proteomes" id="UP000178565">
    <property type="component" value="Unassembled WGS sequence"/>
</dbReference>
<feature type="signal peptide" evidence="3">
    <location>
        <begin position="1"/>
        <end position="26"/>
    </location>
</feature>
<keyword evidence="2" id="KW-0472">Membrane</keyword>
<evidence type="ECO:0000256" key="2">
    <source>
        <dbReference type="SAM" id="Phobius"/>
    </source>
</evidence>
<evidence type="ECO:0000313" key="4">
    <source>
        <dbReference type="EMBL" id="OGE43926.1"/>
    </source>
</evidence>
<keyword evidence="2" id="KW-1133">Transmembrane helix</keyword>
<gene>
    <name evidence="4" type="ORF">A3B45_02760</name>
</gene>
<keyword evidence="2" id="KW-0812">Transmembrane</keyword>
<feature type="region of interest" description="Disordered" evidence="1">
    <location>
        <begin position="632"/>
        <end position="654"/>
    </location>
</feature>
<feature type="transmembrane region" description="Helical" evidence="2">
    <location>
        <begin position="682"/>
        <end position="700"/>
    </location>
</feature>
<dbReference type="Pfam" id="PF18895">
    <property type="entry name" value="T4SS_pilin"/>
    <property type="match status" value="1"/>
</dbReference>
<organism evidence="4 5">
    <name type="scientific">Candidatus Daviesbacteria bacterium RIFCSPLOWO2_01_FULL_39_12</name>
    <dbReference type="NCBI Taxonomy" id="1797785"/>
    <lineage>
        <taxon>Bacteria</taxon>
        <taxon>Candidatus Daviesiibacteriota</taxon>
    </lineage>
</organism>
<sequence length="756" mass="80090">MKKVTNLLIVALLFLFFLSLPNNAQAAIPEWCRGTSSSVGSCQIVSQCIEPGPNYEIAWSETTTCPGGNVYLEFYEASSYSRDELKLCTIDGNLNWCATSYKYYYNCAQAKKVYYREAPISAVPSCDANGCYDLTLLESSDSETNLSGYVTYDAPSQGLPDVQFVCWDQNSISWQYFVAGYPPASNVYLVGCTDDTDCTGANYCDNTGSWDNWQCRAAVTPTVDLQIDGQNGPITIDSGGSVALSWTTTNRATSCTASGDWSGAKDPSGGSQTTGALAGPNAFVYNITCTNNAGSASDSVIVNVNAPPPQPPTNLTASCPSPGSSASLDWADTTNATFYTLRVNNLADVWDGSCSSVSGDFCANTSSSSYGFSSTARDSYQWWVHACNDTGCSQPVFGPNFTCIRAQISQIIPPPPTVSLTGNGSTGSLTLDNGNSLTLSWTTTSSPTNCSASGDWSGAKDPSGGSDAIGSLVGPNSLTYNLSCSNLGGSGSDSLLVNVNGPTPQPTPEVRIVTIDPDPIPPILVGESRPVTVSGLTPGQIYYWQEQLLFGTSGTAVTPFIACFTADSNGQIRQQNIGPYSNDQIGTYGLDIITATPGSIESYGPTDCFWSNDRSIPNFVDFSRVFEVVSAPTTPQPTPVSTPQTTPQPPPGPNCLTGGRIDIGKCFGFGNILSLAGGTLKLVPSTFAIAMVLVILYFLFGAFRYLKAGGDKEEVAAARGMIVHAIVGFFLLMLTFVVLQFVLSNLFGLTDFRVIQ</sequence>